<keyword evidence="13" id="KW-1185">Reference proteome</keyword>
<dbReference type="PANTHER" id="PTHR23323">
    <property type="entry name" value="VACUOLAR PROTEIN SORTING-ASSOCIATED PROTEIN"/>
    <property type="match status" value="1"/>
</dbReference>
<name>A0A8I6S5U5_CIMLE</name>
<protein>
    <recommendedName>
        <fullName evidence="3">Vacuolar protein sorting-associated protein 18 homolog</fullName>
    </recommendedName>
</protein>
<dbReference type="SUPFAM" id="SSF57850">
    <property type="entry name" value="RING/U-box"/>
    <property type="match status" value="1"/>
</dbReference>
<dbReference type="InterPro" id="IPR058919">
    <property type="entry name" value="Pep3/Vps18_RING_C"/>
</dbReference>
<dbReference type="GO" id="GO:0006886">
    <property type="term" value="P:intracellular protein transport"/>
    <property type="evidence" value="ECO:0007669"/>
    <property type="project" value="UniProtKB-UniRule"/>
</dbReference>
<keyword evidence="4" id="KW-0479">Metal-binding</keyword>
<dbReference type="PROSITE" id="PS50236">
    <property type="entry name" value="CHCR"/>
    <property type="match status" value="1"/>
</dbReference>
<dbReference type="GO" id="GO:0031902">
    <property type="term" value="C:late endosome membrane"/>
    <property type="evidence" value="ECO:0007669"/>
    <property type="project" value="UniProtKB-SubCell"/>
</dbReference>
<keyword evidence="5" id="KW-0863">Zinc-finger</keyword>
<evidence type="ECO:0000313" key="13">
    <source>
        <dbReference type="Proteomes" id="UP000494040"/>
    </source>
</evidence>
<keyword evidence="7" id="KW-0472">Membrane</keyword>
<dbReference type="Pfam" id="PF26148">
    <property type="entry name" value="VPS18_RING_C"/>
    <property type="match status" value="1"/>
</dbReference>
<evidence type="ECO:0000256" key="3">
    <source>
        <dbReference type="ARBA" id="ARBA00017338"/>
    </source>
</evidence>
<evidence type="ECO:0000256" key="5">
    <source>
        <dbReference type="ARBA" id="ARBA00022771"/>
    </source>
</evidence>
<dbReference type="GO" id="GO:0007040">
    <property type="term" value="P:lysosome organization"/>
    <property type="evidence" value="ECO:0007669"/>
    <property type="project" value="TreeGrafter"/>
</dbReference>
<keyword evidence="9" id="KW-0175">Coiled coil</keyword>
<dbReference type="OMA" id="WIQREKW"/>
<proteinExistence type="inferred from homology"/>
<sequence length="948" mass="110107">MASVFDQYENDFQTMVSSNKTPTSPFEDDEPPMFQKVKTKFDPPDRITHLVVSNDFKVLAMSNNVLLRVDLQRQKSGDSKTEIDLNRIVPGVKLVGLFLDPTGEHLFISFSTELLYFNKKYNKPKPVGKMKGHEVTAVAWHPANSGIAPDMTTRPILLGTVKGEIYEMQINPEQDSFRFQSGELYCKRVFDMGQKKGQVITGLEFHKMEKSDHYFVIVSTQEFLYHYVGKVNNIDDRPLLQPLFNQYISSTVQESVQYLPGKLETSRLQLYRTHARAVPNSLCWQTSLGIFCVEINHSSPLKLLSRNKMYSFPTEESPVSFLKTEFHILLLYADRIEGISLLSENVVFKDYFSEIYGPLVNICRDLVTGKIWLYAQRAIFMYDVHEEDRHVWLIYAEKGEYEIAKKFCKGDVFKKDKVLRMQADYHFARKEYDISAVFYAETQASFEKIALKFLEVENNEALKLFLKKKLLGLNQGDKAQMTMLVLWVIELLLSQLGELKTKGKDNTIQYSQIQQELDEFLLLESSQECILKNRQAIYGLMFSHGDQENMIKIAKATGDYDKVVSHHINQGECFKALEVLNLQHRNKKLWYQYIPSLLQEEPTKTLAALRMMGKDLDPILILPSLIAESSTRPYEMIKYLEFCTNELNCQEQAIHNFLLFLLVKYSPEKLMTYLKLQGEELSMVNYDVRYGIRLCRQFDRKEACVKLSSLLGLWESAVELALSVSSQLAVQTVQSSHCSPSLQRKLWLSIAKHVVMQEKEGNISQVMNFLKQCDLIKIEDILPFFPNYPTIDYFKDAICSSLQEYNQRIEDLKEEMQDATKSAEVVRNEIQSFRTRHTIIKWNTNCFICKLQLLMRPFYAFPCGHFFHFDCLVTELKPLLPQKQQESLQSLRRQESSQTRTIEKEKVRAQIDSILAAQCLYCGDIMIDLIDVPFIKDEDYERLKKEWE</sequence>
<feature type="domain" description="Pep3/Vps18 RING C-terminal" evidence="11">
    <location>
        <begin position="844"/>
        <end position="927"/>
    </location>
</feature>
<evidence type="ECO:0000256" key="1">
    <source>
        <dbReference type="ARBA" id="ARBA00004492"/>
    </source>
</evidence>
<dbReference type="RefSeq" id="XP_014259259.1">
    <property type="nucleotide sequence ID" value="XM_014403773.2"/>
</dbReference>
<comment type="similarity">
    <text evidence="2">Belongs to the VPS18 family.</text>
</comment>
<evidence type="ECO:0000256" key="7">
    <source>
        <dbReference type="ARBA" id="ARBA00023136"/>
    </source>
</evidence>
<dbReference type="CTD" id="31118"/>
<dbReference type="Pfam" id="PF05131">
    <property type="entry name" value="Pep3_Vps18"/>
    <property type="match status" value="1"/>
</dbReference>
<dbReference type="EnsemblMetazoa" id="XM_014403773.2">
    <property type="protein sequence ID" value="XP_014259259.1"/>
    <property type="gene ID" value="LOC106672388"/>
</dbReference>
<dbReference type="KEGG" id="clec:106672388"/>
<dbReference type="AlphaFoldDB" id="A0A8I6S5U5"/>
<dbReference type="GO" id="GO:0048284">
    <property type="term" value="P:organelle fusion"/>
    <property type="evidence" value="ECO:0007669"/>
    <property type="project" value="TreeGrafter"/>
</dbReference>
<dbReference type="GeneID" id="106672388"/>
<organism evidence="12 13">
    <name type="scientific">Cimex lectularius</name>
    <name type="common">Bed bug</name>
    <name type="synonym">Acanthia lectularia</name>
    <dbReference type="NCBI Taxonomy" id="79782"/>
    <lineage>
        <taxon>Eukaryota</taxon>
        <taxon>Metazoa</taxon>
        <taxon>Ecdysozoa</taxon>
        <taxon>Arthropoda</taxon>
        <taxon>Hexapoda</taxon>
        <taxon>Insecta</taxon>
        <taxon>Pterygota</taxon>
        <taxon>Neoptera</taxon>
        <taxon>Paraneoptera</taxon>
        <taxon>Hemiptera</taxon>
        <taxon>Heteroptera</taxon>
        <taxon>Panheteroptera</taxon>
        <taxon>Cimicomorpha</taxon>
        <taxon>Cimicidae</taxon>
        <taxon>Cimex</taxon>
    </lineage>
</organism>
<dbReference type="GO" id="GO:0007032">
    <property type="term" value="P:endosome organization"/>
    <property type="evidence" value="ECO:0007669"/>
    <property type="project" value="TreeGrafter"/>
</dbReference>
<evidence type="ECO:0000256" key="6">
    <source>
        <dbReference type="ARBA" id="ARBA00022833"/>
    </source>
</evidence>
<comment type="subcellular location">
    <subcellularLocation>
        <location evidence="1">Late endosome membrane</location>
        <topology evidence="1">Peripheral membrane protein</topology>
        <orientation evidence="1">Cytoplasmic side</orientation>
    </subcellularLocation>
</comment>
<dbReference type="Proteomes" id="UP000494040">
    <property type="component" value="Unassembled WGS sequence"/>
</dbReference>
<feature type="coiled-coil region" evidence="9">
    <location>
        <begin position="795"/>
        <end position="829"/>
    </location>
</feature>
<feature type="repeat" description="CHCR" evidence="8">
    <location>
        <begin position="610"/>
        <end position="763"/>
    </location>
</feature>
<dbReference type="GO" id="GO:0030674">
    <property type="term" value="F:protein-macromolecule adaptor activity"/>
    <property type="evidence" value="ECO:0007669"/>
    <property type="project" value="TreeGrafter"/>
</dbReference>
<evidence type="ECO:0000256" key="9">
    <source>
        <dbReference type="SAM" id="Coils"/>
    </source>
</evidence>
<dbReference type="InterPro" id="IPR007810">
    <property type="entry name" value="Pep3/Vps18_beta-prop"/>
</dbReference>
<reference evidence="12" key="1">
    <citation type="submission" date="2022-01" db="UniProtKB">
        <authorList>
            <consortium name="EnsemblMetazoa"/>
        </authorList>
    </citation>
    <scope>IDENTIFICATION</scope>
</reference>
<evidence type="ECO:0000256" key="2">
    <source>
        <dbReference type="ARBA" id="ARBA00010454"/>
    </source>
</evidence>
<evidence type="ECO:0000256" key="8">
    <source>
        <dbReference type="PROSITE-ProRule" id="PRU01006"/>
    </source>
</evidence>
<dbReference type="GO" id="GO:0008270">
    <property type="term" value="F:zinc ion binding"/>
    <property type="evidence" value="ECO:0007669"/>
    <property type="project" value="UniProtKB-KW"/>
</dbReference>
<evidence type="ECO:0000259" key="10">
    <source>
        <dbReference type="Pfam" id="PF05131"/>
    </source>
</evidence>
<dbReference type="GO" id="GO:0030897">
    <property type="term" value="C:HOPS complex"/>
    <property type="evidence" value="ECO:0007669"/>
    <property type="project" value="TreeGrafter"/>
</dbReference>
<dbReference type="GO" id="GO:0006904">
    <property type="term" value="P:vesicle docking involved in exocytosis"/>
    <property type="evidence" value="ECO:0007669"/>
    <property type="project" value="TreeGrafter"/>
</dbReference>
<dbReference type="PANTHER" id="PTHR23323:SF26">
    <property type="entry name" value="VACUOLAR PROTEIN SORTING-ASSOCIATED PROTEIN 18 HOMOLOG"/>
    <property type="match status" value="1"/>
</dbReference>
<dbReference type="InterPro" id="IPR000547">
    <property type="entry name" value="Clathrin_H-chain/VPS_repeat"/>
</dbReference>
<evidence type="ECO:0000259" key="11">
    <source>
        <dbReference type="Pfam" id="PF26148"/>
    </source>
</evidence>
<dbReference type="OrthoDB" id="1845386at2759"/>
<evidence type="ECO:0000256" key="4">
    <source>
        <dbReference type="ARBA" id="ARBA00022723"/>
    </source>
</evidence>
<keyword evidence="6" id="KW-0862">Zinc</keyword>
<accession>A0A8I6S5U5</accession>
<feature type="domain" description="Pep3/Vps18 beta-propeller" evidence="10">
    <location>
        <begin position="32"/>
        <end position="383"/>
    </location>
</feature>
<dbReference type="GO" id="GO:0008333">
    <property type="term" value="P:endosome to lysosome transport"/>
    <property type="evidence" value="ECO:0007669"/>
    <property type="project" value="TreeGrafter"/>
</dbReference>
<evidence type="ECO:0000313" key="12">
    <source>
        <dbReference type="EnsemblMetazoa" id="XP_014259259.1"/>
    </source>
</evidence>